<protein>
    <submittedName>
        <fullName evidence="1">Bacillithiol biosynthesis deacetylase BshB1</fullName>
    </submittedName>
</protein>
<evidence type="ECO:0000313" key="2">
    <source>
        <dbReference type="Proteomes" id="UP001210231"/>
    </source>
</evidence>
<dbReference type="SUPFAM" id="SSF102588">
    <property type="entry name" value="LmbE-like"/>
    <property type="match status" value="1"/>
</dbReference>
<gene>
    <name evidence="1" type="primary">bshB1</name>
    <name evidence="1" type="ORF">O3P16_07440</name>
</gene>
<proteinExistence type="predicted"/>
<dbReference type="InterPro" id="IPR023842">
    <property type="entry name" value="Bacillithiol_biosynth_BshB1"/>
</dbReference>
<sequence>MQNIKYGGVMAIAAHPDDVELGCSGALLVEKSLGKYITLVDLTEGELGTRGTISTRYAEARDSAEILGVDARVNLRYPDGFFTNSKEYQLGIIEQIRHYRPDIVLANAPEDRHPDHGRAAQLIKDAVWLSGLRKIETRDENGQLQEPFRPANLYHFIQDTFLMPTFIYDISDVIDKKVASIKAYKTQFNTVDATEPETYISNPAFLENIIQKNAMLGRMIGVKYGEGFIANVIPGVKSFDKFSHKNR</sequence>
<evidence type="ECO:0000313" key="1">
    <source>
        <dbReference type="EMBL" id="MDA3614636.1"/>
    </source>
</evidence>
<accession>A0ABT4UIH4</accession>
<reference evidence="1 2" key="1">
    <citation type="submission" date="2022-12" db="EMBL/GenBank/DDBJ databases">
        <title>Chitinophagaceae gen. sp. nov., a new member of the family Chitinophagaceae, isolated from soil in a chemical factory.</title>
        <authorList>
            <person name="Ke Z."/>
        </authorList>
    </citation>
    <scope>NUCLEOTIDE SEQUENCE [LARGE SCALE GENOMIC DNA]</scope>
    <source>
        <strain evidence="1 2">LY-5</strain>
    </source>
</reference>
<dbReference type="Gene3D" id="3.40.50.10320">
    <property type="entry name" value="LmbE-like"/>
    <property type="match status" value="1"/>
</dbReference>
<name>A0ABT4UIH4_9BACT</name>
<dbReference type="RefSeq" id="WP_407030962.1">
    <property type="nucleotide sequence ID" value="NZ_JAQGEF010000007.1"/>
</dbReference>
<keyword evidence="2" id="KW-1185">Reference proteome</keyword>
<organism evidence="1 2">
    <name type="scientific">Polluticaenibacter yanchengensis</name>
    <dbReference type="NCBI Taxonomy" id="3014562"/>
    <lineage>
        <taxon>Bacteria</taxon>
        <taxon>Pseudomonadati</taxon>
        <taxon>Bacteroidota</taxon>
        <taxon>Chitinophagia</taxon>
        <taxon>Chitinophagales</taxon>
        <taxon>Chitinophagaceae</taxon>
        <taxon>Polluticaenibacter</taxon>
    </lineage>
</organism>
<dbReference type="PANTHER" id="PTHR12993:SF30">
    <property type="entry name" value="N-ACETYL-ALPHA-D-GLUCOSAMINYL L-MALATE DEACETYLASE 1"/>
    <property type="match status" value="1"/>
</dbReference>
<comment type="caution">
    <text evidence="1">The sequence shown here is derived from an EMBL/GenBank/DDBJ whole genome shotgun (WGS) entry which is preliminary data.</text>
</comment>
<dbReference type="Pfam" id="PF02585">
    <property type="entry name" value="PIG-L"/>
    <property type="match status" value="1"/>
</dbReference>
<dbReference type="Proteomes" id="UP001210231">
    <property type="component" value="Unassembled WGS sequence"/>
</dbReference>
<dbReference type="NCBIfam" id="TIGR04001">
    <property type="entry name" value="thiol_BshB1"/>
    <property type="match status" value="1"/>
</dbReference>
<dbReference type="PANTHER" id="PTHR12993">
    <property type="entry name" value="N-ACETYLGLUCOSAMINYL-PHOSPHATIDYLINOSITOL DE-N-ACETYLASE-RELATED"/>
    <property type="match status" value="1"/>
</dbReference>
<dbReference type="InterPro" id="IPR003737">
    <property type="entry name" value="GlcNAc_PI_deacetylase-related"/>
</dbReference>
<dbReference type="InterPro" id="IPR024078">
    <property type="entry name" value="LmbE-like_dom_sf"/>
</dbReference>
<dbReference type="EMBL" id="JAQGEF010000007">
    <property type="protein sequence ID" value="MDA3614636.1"/>
    <property type="molecule type" value="Genomic_DNA"/>
</dbReference>